<reference evidence="3" key="1">
    <citation type="submission" date="2020-10" db="EMBL/GenBank/DDBJ databases">
        <authorList>
            <person name="Gilroy R."/>
        </authorList>
    </citation>
    <scope>NUCLEOTIDE SEQUENCE</scope>
    <source>
        <strain evidence="3">CHK154-7741</strain>
    </source>
</reference>
<dbReference type="Gene3D" id="3.40.1350.10">
    <property type="match status" value="1"/>
</dbReference>
<sequence length="129" mass="14942">MPSNHANKITGRLGEDIACNFLEKLGYKILAKNYRYSRFAEIDIVAKDKDTIVFTEVKTRCGTNFGHPFEAVNHKKLLNIFKAGLYYLQNNKEYYKRYRIDIVSVILNAQNTTQDIEPVIEHLKDVSLN</sequence>
<dbReference type="CDD" id="cd20736">
    <property type="entry name" value="PoNe_Nuclease"/>
    <property type="match status" value="1"/>
</dbReference>
<dbReference type="SUPFAM" id="SSF52980">
    <property type="entry name" value="Restriction endonuclease-like"/>
    <property type="match status" value="1"/>
</dbReference>
<name>A0A9D1N1I0_9CLOT</name>
<comment type="caution">
    <text evidence="3">The sequence shown here is derived from an EMBL/GenBank/DDBJ whole genome shotgun (WGS) entry which is preliminary data.</text>
</comment>
<proteinExistence type="inferred from homology"/>
<dbReference type="Pfam" id="PF02021">
    <property type="entry name" value="UPF0102"/>
    <property type="match status" value="1"/>
</dbReference>
<dbReference type="NCBIfam" id="NF009154">
    <property type="entry name" value="PRK12497.3-3"/>
    <property type="match status" value="1"/>
</dbReference>
<accession>A0A9D1N1I0</accession>
<protein>
    <recommendedName>
        <fullName evidence="2">UPF0102 protein IAD26_07400</fullName>
    </recommendedName>
</protein>
<dbReference type="AlphaFoldDB" id="A0A9D1N1I0"/>
<dbReference type="PANTHER" id="PTHR34039">
    <property type="entry name" value="UPF0102 PROTEIN YRAN"/>
    <property type="match status" value="1"/>
</dbReference>
<gene>
    <name evidence="3" type="ORF">IAD26_07400</name>
</gene>
<dbReference type="HAMAP" id="MF_00048">
    <property type="entry name" value="UPF0102"/>
    <property type="match status" value="1"/>
</dbReference>
<evidence type="ECO:0000313" key="4">
    <source>
        <dbReference type="Proteomes" id="UP000886748"/>
    </source>
</evidence>
<dbReference type="InterPro" id="IPR011335">
    <property type="entry name" value="Restrct_endonuc-II-like"/>
</dbReference>
<evidence type="ECO:0000256" key="1">
    <source>
        <dbReference type="ARBA" id="ARBA00006738"/>
    </source>
</evidence>
<evidence type="ECO:0000313" key="3">
    <source>
        <dbReference type="EMBL" id="HIU92941.1"/>
    </source>
</evidence>
<dbReference type="Proteomes" id="UP000886748">
    <property type="component" value="Unassembled WGS sequence"/>
</dbReference>
<dbReference type="GO" id="GO:0003676">
    <property type="term" value="F:nucleic acid binding"/>
    <property type="evidence" value="ECO:0007669"/>
    <property type="project" value="InterPro"/>
</dbReference>
<organism evidence="3 4">
    <name type="scientific">Candidatus Limenecus avicola</name>
    <dbReference type="NCBI Taxonomy" id="2840847"/>
    <lineage>
        <taxon>Bacteria</taxon>
        <taxon>Bacillati</taxon>
        <taxon>Bacillota</taxon>
        <taxon>Clostridia</taxon>
        <taxon>Eubacteriales</taxon>
        <taxon>Clostridiaceae</taxon>
        <taxon>Clostridiaceae incertae sedis</taxon>
        <taxon>Candidatus Limenecus</taxon>
    </lineage>
</organism>
<dbReference type="InterPro" id="IPR011856">
    <property type="entry name" value="tRNA_endonuc-like_dom_sf"/>
</dbReference>
<dbReference type="InterPro" id="IPR003509">
    <property type="entry name" value="UPF0102_YraN-like"/>
</dbReference>
<reference evidence="3" key="2">
    <citation type="journal article" date="2021" name="PeerJ">
        <title>Extensive microbial diversity within the chicken gut microbiome revealed by metagenomics and culture.</title>
        <authorList>
            <person name="Gilroy R."/>
            <person name="Ravi A."/>
            <person name="Getino M."/>
            <person name="Pursley I."/>
            <person name="Horton D.L."/>
            <person name="Alikhan N.F."/>
            <person name="Baker D."/>
            <person name="Gharbi K."/>
            <person name="Hall N."/>
            <person name="Watson M."/>
            <person name="Adriaenssens E.M."/>
            <person name="Foster-Nyarko E."/>
            <person name="Jarju S."/>
            <person name="Secka A."/>
            <person name="Antonio M."/>
            <person name="Oren A."/>
            <person name="Chaudhuri R.R."/>
            <person name="La Ragione R."/>
            <person name="Hildebrand F."/>
            <person name="Pallen M.J."/>
        </authorList>
    </citation>
    <scope>NUCLEOTIDE SEQUENCE</scope>
    <source>
        <strain evidence="3">CHK154-7741</strain>
    </source>
</reference>
<dbReference type="NCBIfam" id="NF009150">
    <property type="entry name" value="PRK12497.1-3"/>
    <property type="match status" value="1"/>
</dbReference>
<evidence type="ECO:0000256" key="2">
    <source>
        <dbReference type="HAMAP-Rule" id="MF_00048"/>
    </source>
</evidence>
<dbReference type="EMBL" id="DVOD01000055">
    <property type="protein sequence ID" value="HIU92941.1"/>
    <property type="molecule type" value="Genomic_DNA"/>
</dbReference>
<dbReference type="PANTHER" id="PTHR34039:SF1">
    <property type="entry name" value="UPF0102 PROTEIN YRAN"/>
    <property type="match status" value="1"/>
</dbReference>
<comment type="similarity">
    <text evidence="1 2">Belongs to the UPF0102 family.</text>
</comment>